<feature type="transmembrane region" description="Helical" evidence="1">
    <location>
        <begin position="93"/>
        <end position="115"/>
    </location>
</feature>
<feature type="transmembrane region" description="Helical" evidence="1">
    <location>
        <begin position="51"/>
        <end position="72"/>
    </location>
</feature>
<reference evidence="2 3" key="1">
    <citation type="submission" date="2011-11" db="EMBL/GenBank/DDBJ databases">
        <title>Complete sequence of Spirochaeta sp. grapes.</title>
        <authorList>
            <consortium name="US DOE Joint Genome Institute"/>
            <person name="Lucas S."/>
            <person name="Han J."/>
            <person name="Lapidus A."/>
            <person name="Cheng J.-F."/>
            <person name="Goodwin L."/>
            <person name="Pitluck S."/>
            <person name="Peters L."/>
            <person name="Ovchinnikova G."/>
            <person name="Munk A.C."/>
            <person name="Detter J.C."/>
            <person name="Han C."/>
            <person name="Tapia R."/>
            <person name="Land M."/>
            <person name="Hauser L."/>
            <person name="Kyrpides N."/>
            <person name="Ivanova N."/>
            <person name="Pagani I."/>
            <person name="Ritalahtilisa K."/>
            <person name="Loeffler F."/>
            <person name="Woyke T."/>
        </authorList>
    </citation>
    <scope>NUCLEOTIDE SEQUENCE [LARGE SCALE GENOMIC DNA]</scope>
    <source>
        <strain evidence="3">ATCC BAA-1885 / DSM 22778 / Grapes</strain>
    </source>
</reference>
<dbReference type="AlphaFoldDB" id="G8QT18"/>
<evidence type="ECO:0000313" key="3">
    <source>
        <dbReference type="Proteomes" id="UP000005632"/>
    </source>
</evidence>
<proteinExistence type="predicted"/>
<keyword evidence="1" id="KW-0812">Transmembrane</keyword>
<dbReference type="Proteomes" id="UP000005632">
    <property type="component" value="Chromosome"/>
</dbReference>
<keyword evidence="1" id="KW-1133">Transmembrane helix</keyword>
<feature type="transmembrane region" description="Helical" evidence="1">
    <location>
        <begin position="196"/>
        <end position="215"/>
    </location>
</feature>
<accession>G8QT18</accession>
<dbReference type="KEGG" id="sgp:SpiGrapes_0059"/>
<keyword evidence="1" id="KW-0472">Membrane</keyword>
<gene>
    <name evidence="2" type="ordered locus">SpiGrapes_0059</name>
</gene>
<sequence length="224" mass="25129">MEKTQTKLRISTVFLLFQTIVWLVFTFISMSQVKSEWTSGDFLRWASHPDIFFLINYGNATLLTLVAVWFFYNLLSYLDFEFGNYKKTCFTFVILYGALNVCCYASQVFLIPSLAQKTLATAEDFDFMVNFIHAYSFSLVAFANGLAYAVLGIPSLLAGLSLFGNNKKVSGVLLIMNGVFCLIGLLGFIIKSRYLMLGTMLGGIAFLFSLGAILIECKDKREKA</sequence>
<feature type="transmembrane region" description="Helical" evidence="1">
    <location>
        <begin position="172"/>
        <end position="190"/>
    </location>
</feature>
<dbReference type="STRING" id="158190.SpiGrapes_0059"/>
<organism evidence="2 3">
    <name type="scientific">Sphaerochaeta pleomorpha (strain ATCC BAA-1885 / DSM 22778 / Grapes)</name>
    <dbReference type="NCBI Taxonomy" id="158190"/>
    <lineage>
        <taxon>Bacteria</taxon>
        <taxon>Pseudomonadati</taxon>
        <taxon>Spirochaetota</taxon>
        <taxon>Spirochaetia</taxon>
        <taxon>Spirochaetales</taxon>
        <taxon>Sphaerochaetaceae</taxon>
        <taxon>Sphaerochaeta</taxon>
    </lineage>
</organism>
<feature type="transmembrane region" description="Helical" evidence="1">
    <location>
        <begin position="12"/>
        <end position="31"/>
    </location>
</feature>
<evidence type="ECO:0008006" key="4">
    <source>
        <dbReference type="Google" id="ProtNLM"/>
    </source>
</evidence>
<dbReference type="RefSeq" id="WP_014268772.1">
    <property type="nucleotide sequence ID" value="NC_016633.1"/>
</dbReference>
<dbReference type="EMBL" id="CP003155">
    <property type="protein sequence ID" value="AEV27923.1"/>
    <property type="molecule type" value="Genomic_DNA"/>
</dbReference>
<dbReference type="HOGENOM" id="CLU_1234364_0_0_12"/>
<evidence type="ECO:0000256" key="1">
    <source>
        <dbReference type="SAM" id="Phobius"/>
    </source>
</evidence>
<feature type="transmembrane region" description="Helical" evidence="1">
    <location>
        <begin position="135"/>
        <end position="160"/>
    </location>
</feature>
<evidence type="ECO:0000313" key="2">
    <source>
        <dbReference type="EMBL" id="AEV27923.1"/>
    </source>
</evidence>
<name>G8QT18_SPHPG</name>
<keyword evidence="3" id="KW-1185">Reference proteome</keyword>
<protein>
    <recommendedName>
        <fullName evidence="4">DUF4386 domain-containing protein</fullName>
    </recommendedName>
</protein>